<dbReference type="EMBL" id="CM035409">
    <property type="protein sequence ID" value="KAH7439606.1"/>
    <property type="molecule type" value="Genomic_DNA"/>
</dbReference>
<comment type="caution">
    <text evidence="3">The sequence shown here is derived from an EMBL/GenBank/DDBJ whole genome shotgun (WGS) entry which is preliminary data.</text>
</comment>
<dbReference type="Gene3D" id="1.25.40.10">
    <property type="entry name" value="Tetratricopeptide repeat domain"/>
    <property type="match status" value="5"/>
</dbReference>
<dbReference type="InterPro" id="IPR046848">
    <property type="entry name" value="E_motif"/>
</dbReference>
<feature type="repeat" description="PPR" evidence="2">
    <location>
        <begin position="484"/>
        <end position="518"/>
    </location>
</feature>
<dbReference type="Pfam" id="PF13812">
    <property type="entry name" value="PPR_3"/>
    <property type="match status" value="1"/>
</dbReference>
<evidence type="ECO:0000256" key="1">
    <source>
        <dbReference type="ARBA" id="ARBA00022737"/>
    </source>
</evidence>
<keyword evidence="4" id="KW-1185">Reference proteome</keyword>
<name>A0A8T2V078_CERRI</name>
<dbReference type="GO" id="GO:0003723">
    <property type="term" value="F:RNA binding"/>
    <property type="evidence" value="ECO:0007669"/>
    <property type="project" value="InterPro"/>
</dbReference>
<dbReference type="Pfam" id="PF13041">
    <property type="entry name" value="PPR_2"/>
    <property type="match status" value="3"/>
</dbReference>
<dbReference type="InterPro" id="IPR002885">
    <property type="entry name" value="PPR_rpt"/>
</dbReference>
<dbReference type="GO" id="GO:0009451">
    <property type="term" value="P:RNA modification"/>
    <property type="evidence" value="ECO:0007669"/>
    <property type="project" value="InterPro"/>
</dbReference>
<dbReference type="FunFam" id="1.25.40.10:FF:000158">
    <property type="entry name" value="pentatricopeptide repeat-containing protein At2g33680"/>
    <property type="match status" value="1"/>
</dbReference>
<dbReference type="PROSITE" id="PS51375">
    <property type="entry name" value="PPR"/>
    <property type="match status" value="5"/>
</dbReference>
<evidence type="ECO:0000313" key="3">
    <source>
        <dbReference type="EMBL" id="KAH7439606.1"/>
    </source>
</evidence>
<gene>
    <name evidence="3" type="ORF">KP509_04G068300</name>
</gene>
<feature type="repeat" description="PPR" evidence="2">
    <location>
        <begin position="282"/>
        <end position="316"/>
    </location>
</feature>
<dbReference type="FunFam" id="1.25.40.10:FF:000031">
    <property type="entry name" value="Pentatricopeptide repeat-containing protein mitochondrial"/>
    <property type="match status" value="2"/>
</dbReference>
<proteinExistence type="predicted"/>
<dbReference type="FunFam" id="1.25.40.10:FF:000344">
    <property type="entry name" value="Pentatricopeptide repeat-containing protein"/>
    <property type="match status" value="1"/>
</dbReference>
<feature type="repeat" description="PPR" evidence="2">
    <location>
        <begin position="181"/>
        <end position="215"/>
    </location>
</feature>
<evidence type="ECO:0008006" key="5">
    <source>
        <dbReference type="Google" id="ProtNLM"/>
    </source>
</evidence>
<organism evidence="3 4">
    <name type="scientific">Ceratopteris richardii</name>
    <name type="common">Triangle waterfern</name>
    <dbReference type="NCBI Taxonomy" id="49495"/>
    <lineage>
        <taxon>Eukaryota</taxon>
        <taxon>Viridiplantae</taxon>
        <taxon>Streptophyta</taxon>
        <taxon>Embryophyta</taxon>
        <taxon>Tracheophyta</taxon>
        <taxon>Polypodiopsida</taxon>
        <taxon>Polypodiidae</taxon>
        <taxon>Polypodiales</taxon>
        <taxon>Pteridineae</taxon>
        <taxon>Pteridaceae</taxon>
        <taxon>Parkerioideae</taxon>
        <taxon>Ceratopteris</taxon>
    </lineage>
</organism>
<dbReference type="InterPro" id="IPR011990">
    <property type="entry name" value="TPR-like_helical_dom_sf"/>
</dbReference>
<dbReference type="GO" id="GO:0048731">
    <property type="term" value="P:system development"/>
    <property type="evidence" value="ECO:0007669"/>
    <property type="project" value="UniProtKB-ARBA"/>
</dbReference>
<protein>
    <recommendedName>
        <fullName evidence="5">Pentatricopeptide repeat-containing protein</fullName>
    </recommendedName>
</protein>
<dbReference type="Pfam" id="PF20431">
    <property type="entry name" value="E_motif"/>
    <property type="match status" value="1"/>
</dbReference>
<dbReference type="Pfam" id="PF01535">
    <property type="entry name" value="PPR"/>
    <property type="match status" value="2"/>
</dbReference>
<accession>A0A8T2V078</accession>
<keyword evidence="1" id="KW-0677">Repeat</keyword>
<dbReference type="NCBIfam" id="TIGR00756">
    <property type="entry name" value="PPR"/>
    <property type="match status" value="4"/>
</dbReference>
<dbReference type="PANTHER" id="PTHR47926">
    <property type="entry name" value="PENTATRICOPEPTIDE REPEAT-CONTAINING PROTEIN"/>
    <property type="match status" value="1"/>
</dbReference>
<evidence type="ECO:0000256" key="2">
    <source>
        <dbReference type="PROSITE-ProRule" id="PRU00708"/>
    </source>
</evidence>
<evidence type="ECO:0000313" key="4">
    <source>
        <dbReference type="Proteomes" id="UP000825935"/>
    </source>
</evidence>
<dbReference type="Proteomes" id="UP000825935">
    <property type="component" value="Chromosome 4"/>
</dbReference>
<dbReference type="AlphaFoldDB" id="A0A8T2V078"/>
<feature type="repeat" description="PPR" evidence="2">
    <location>
        <begin position="383"/>
        <end position="417"/>
    </location>
</feature>
<dbReference type="OMA" id="CINALCG"/>
<dbReference type="InterPro" id="IPR046960">
    <property type="entry name" value="PPR_At4g14850-like_plant"/>
</dbReference>
<dbReference type="PANTHER" id="PTHR47926:SF382">
    <property type="entry name" value="PENTACOTRIPEPTIDE-REPEAT REGION OF PRORP DOMAIN-CONTAINING PROTEIN"/>
    <property type="match status" value="1"/>
</dbReference>
<sequence length="715" mass="78576">MDGCFSNVHGSPLSRECLFSMLQKCMKQKEGSLIRQVHLLIVGNSFGSVTVLCDHLIRSFATCGSLFEANLVFCNLVTPVSHSWQAIISAHVTLGENERAVQLYEEMQERRLPPCKYVLSCALKACTNVGNLCEGRSIHDYLAKVGIDGDVVLGSSLIDMYGRSGVILEARRVFDKLPEKNVVCWGAIITSYTLENMAHGALEIFESMQEQTVEPDQVTLLCVLKACGNIGALQQGRIVHNLILKGSHETDMTIGNTLVDLYARCGSLEEAQRIFELLPHRNVVSYGAMLAGYAQSGHGHLALEFFHQMQLDDVKPNKVVHMCVLKACGTIGALDDGMLIHGQILDNGIDVDVLMGSTLIDMYAKCGGHEEACRLLRDLPGRDVISWGSVISGFAQDGHGLPALELFDRMQREGVKPDNVSIVCALKACGAVGCVNQARLIHKEVIRNGLIKDTAIGNILVDVYAKCGSLEDSHKVLETLHVQDIVSWNALIAGYANYGQCGQVDQCLANIQKKGFKPDDKTYTSILAGCSHAGLTEQGHFYFNSVEQNMGNLPGIEVYSCMADLFGRSGCLKEALDLLYSTPNLPEIILWKSLLTSCRTYKNFDLGKWAFHQMCELDTQDAFAYVLMSNMYADANIWEKVVDIQDIRSIASAGKKPGTAWIKPEEKVYKFNVNSSSSPLIEEMQGKLLRLGEAIRRSNHLPELDLVCDQAPKGG</sequence>
<dbReference type="OrthoDB" id="1879995at2759"/>
<reference evidence="3" key="1">
    <citation type="submission" date="2021-08" db="EMBL/GenBank/DDBJ databases">
        <title>WGS assembly of Ceratopteris richardii.</title>
        <authorList>
            <person name="Marchant D.B."/>
            <person name="Chen G."/>
            <person name="Jenkins J."/>
            <person name="Shu S."/>
            <person name="Leebens-Mack J."/>
            <person name="Grimwood J."/>
            <person name="Schmutz J."/>
            <person name="Soltis P."/>
            <person name="Soltis D."/>
            <person name="Chen Z.-H."/>
        </authorList>
    </citation>
    <scope>NUCLEOTIDE SEQUENCE</scope>
    <source>
        <strain evidence="3">Whitten #5841</strain>
        <tissue evidence="3">Leaf</tissue>
    </source>
</reference>
<feature type="repeat" description="PPR" evidence="2">
    <location>
        <begin position="80"/>
        <end position="114"/>
    </location>
</feature>